<dbReference type="EMBL" id="CAJPIZ010008095">
    <property type="protein sequence ID" value="CAG2110855.1"/>
    <property type="molecule type" value="Genomic_DNA"/>
</dbReference>
<dbReference type="PRINTS" id="PR00237">
    <property type="entry name" value="GPCRRHODOPSN"/>
</dbReference>
<dbReference type="Pfam" id="PF00001">
    <property type="entry name" value="7tm_1"/>
    <property type="match status" value="1"/>
</dbReference>
<dbReference type="EMBL" id="OC862670">
    <property type="protein sequence ID" value="CAD7630425.1"/>
    <property type="molecule type" value="Genomic_DNA"/>
</dbReference>
<dbReference type="InterPro" id="IPR000276">
    <property type="entry name" value="GPCR_Rhodpsn"/>
</dbReference>
<keyword evidence="8" id="KW-0807">Transducer</keyword>
<accession>A0A7R9KWN3</accession>
<dbReference type="GO" id="GO:0004930">
    <property type="term" value="F:G protein-coupled receptor activity"/>
    <property type="evidence" value="ECO:0007669"/>
    <property type="project" value="UniProtKB-KW"/>
</dbReference>
<keyword evidence="7" id="KW-0675">Receptor</keyword>
<dbReference type="PANTHER" id="PTHR45695">
    <property type="entry name" value="LEUCOKININ RECEPTOR-RELATED"/>
    <property type="match status" value="1"/>
</dbReference>
<evidence type="ECO:0000313" key="11">
    <source>
        <dbReference type="EMBL" id="CAD7630425.1"/>
    </source>
</evidence>
<evidence type="ECO:0000313" key="12">
    <source>
        <dbReference type="Proteomes" id="UP000759131"/>
    </source>
</evidence>
<dbReference type="GO" id="GO:0005886">
    <property type="term" value="C:plasma membrane"/>
    <property type="evidence" value="ECO:0007669"/>
    <property type="project" value="TreeGrafter"/>
</dbReference>
<feature type="domain" description="G-protein coupled receptors family 1 profile" evidence="10">
    <location>
        <begin position="1"/>
        <end position="77"/>
    </location>
</feature>
<keyword evidence="5" id="KW-0297">G-protein coupled receptor</keyword>
<organism evidence="11">
    <name type="scientific">Medioppia subpectinata</name>
    <dbReference type="NCBI Taxonomy" id="1979941"/>
    <lineage>
        <taxon>Eukaryota</taxon>
        <taxon>Metazoa</taxon>
        <taxon>Ecdysozoa</taxon>
        <taxon>Arthropoda</taxon>
        <taxon>Chelicerata</taxon>
        <taxon>Arachnida</taxon>
        <taxon>Acari</taxon>
        <taxon>Acariformes</taxon>
        <taxon>Sarcoptiformes</taxon>
        <taxon>Oribatida</taxon>
        <taxon>Brachypylina</taxon>
        <taxon>Oppioidea</taxon>
        <taxon>Oppiidae</taxon>
        <taxon>Medioppia</taxon>
    </lineage>
</organism>
<comment type="subcellular location">
    <subcellularLocation>
        <location evidence="1">Membrane</location>
        <topology evidence="1">Multi-pass membrane protein</topology>
    </subcellularLocation>
</comment>
<keyword evidence="4 9" id="KW-1133">Transmembrane helix</keyword>
<keyword evidence="12" id="KW-1185">Reference proteome</keyword>
<dbReference type="AlphaFoldDB" id="A0A7R9KWN3"/>
<dbReference type="Gene3D" id="1.20.1070.10">
    <property type="entry name" value="Rhodopsin 7-helix transmembrane proteins"/>
    <property type="match status" value="1"/>
</dbReference>
<keyword evidence="3 9" id="KW-0812">Transmembrane</keyword>
<evidence type="ECO:0000256" key="8">
    <source>
        <dbReference type="ARBA" id="ARBA00023224"/>
    </source>
</evidence>
<evidence type="ECO:0000256" key="6">
    <source>
        <dbReference type="ARBA" id="ARBA00023136"/>
    </source>
</evidence>
<dbReference type="InterPro" id="IPR017452">
    <property type="entry name" value="GPCR_Rhodpsn_7TM"/>
</dbReference>
<feature type="transmembrane region" description="Helical" evidence="9">
    <location>
        <begin position="21"/>
        <end position="46"/>
    </location>
</feature>
<feature type="transmembrane region" description="Helical" evidence="9">
    <location>
        <begin position="58"/>
        <end position="80"/>
    </location>
</feature>
<gene>
    <name evidence="11" type="ORF">OSB1V03_LOCUS10838</name>
</gene>
<evidence type="ECO:0000256" key="4">
    <source>
        <dbReference type="ARBA" id="ARBA00022989"/>
    </source>
</evidence>
<dbReference type="Proteomes" id="UP000759131">
    <property type="component" value="Unassembled WGS sequence"/>
</dbReference>
<sequence length="91" mass="10944">MVINTRRVSTQLNTKKRVIRMLCVLVLEFFICWTPVYVINIWALYWPKQIYSTLSPTIISYIHLLSYLSSCTNSITYCFMHKKFREILFQL</sequence>
<comment type="similarity">
    <text evidence="2">Belongs to the G-protein coupled receptor 1 family.</text>
</comment>
<keyword evidence="6 9" id="KW-0472">Membrane</keyword>
<evidence type="ECO:0000256" key="3">
    <source>
        <dbReference type="ARBA" id="ARBA00022692"/>
    </source>
</evidence>
<evidence type="ECO:0000256" key="5">
    <source>
        <dbReference type="ARBA" id="ARBA00023040"/>
    </source>
</evidence>
<dbReference type="PROSITE" id="PS50262">
    <property type="entry name" value="G_PROTEIN_RECEP_F1_2"/>
    <property type="match status" value="1"/>
</dbReference>
<proteinExistence type="inferred from homology"/>
<protein>
    <recommendedName>
        <fullName evidence="10">G-protein coupled receptors family 1 profile domain-containing protein</fullName>
    </recommendedName>
</protein>
<reference evidence="11" key="1">
    <citation type="submission" date="2020-11" db="EMBL/GenBank/DDBJ databases">
        <authorList>
            <person name="Tran Van P."/>
        </authorList>
    </citation>
    <scope>NUCLEOTIDE SEQUENCE</scope>
</reference>
<evidence type="ECO:0000256" key="7">
    <source>
        <dbReference type="ARBA" id="ARBA00023170"/>
    </source>
</evidence>
<dbReference type="OrthoDB" id="10037617at2759"/>
<evidence type="ECO:0000256" key="2">
    <source>
        <dbReference type="ARBA" id="ARBA00010663"/>
    </source>
</evidence>
<dbReference type="PANTHER" id="PTHR45695:SF30">
    <property type="entry name" value="GASTRIN_CHOLECYSTOKININ TYPE B RECEPTOR"/>
    <property type="match status" value="1"/>
</dbReference>
<name>A0A7R9KWN3_9ACAR</name>
<dbReference type="SUPFAM" id="SSF81321">
    <property type="entry name" value="Family A G protein-coupled receptor-like"/>
    <property type="match status" value="1"/>
</dbReference>
<evidence type="ECO:0000256" key="1">
    <source>
        <dbReference type="ARBA" id="ARBA00004141"/>
    </source>
</evidence>
<evidence type="ECO:0000256" key="9">
    <source>
        <dbReference type="SAM" id="Phobius"/>
    </source>
</evidence>
<evidence type="ECO:0000259" key="10">
    <source>
        <dbReference type="PROSITE" id="PS50262"/>
    </source>
</evidence>